<keyword evidence="1" id="KW-1133">Transmembrane helix</keyword>
<keyword evidence="1" id="KW-0812">Transmembrane</keyword>
<proteinExistence type="predicted"/>
<dbReference type="KEGG" id="surl:BI350_03630"/>
<evidence type="ECO:0000256" key="1">
    <source>
        <dbReference type="SAM" id="Phobius"/>
    </source>
</evidence>
<feature type="transmembrane region" description="Helical" evidence="1">
    <location>
        <begin position="39"/>
        <end position="62"/>
    </location>
</feature>
<gene>
    <name evidence="2" type="ORF">BI350_03630</name>
</gene>
<keyword evidence="3" id="KW-1185">Reference proteome</keyword>
<name>A0A1D8JDH1_9BACL</name>
<sequence length="86" mass="10086">MKKFKKWANSNSWWLPWVGVIATISSLMFPAAYLKMGEFIALVLQLSKKYWILSIIVCWGIYTHLQVLKLKNSKCTIEKDSKENIY</sequence>
<feature type="transmembrane region" description="Helical" evidence="1">
    <location>
        <begin position="12"/>
        <end position="33"/>
    </location>
</feature>
<dbReference type="AlphaFoldDB" id="A0A1D8JDH1"/>
<keyword evidence="1" id="KW-0472">Membrane</keyword>
<organism evidence="2 3">
    <name type="scientific">Sporosarcina ureilytica</name>
    <dbReference type="NCBI Taxonomy" id="298596"/>
    <lineage>
        <taxon>Bacteria</taxon>
        <taxon>Bacillati</taxon>
        <taxon>Bacillota</taxon>
        <taxon>Bacilli</taxon>
        <taxon>Bacillales</taxon>
        <taxon>Caryophanaceae</taxon>
        <taxon>Sporosarcina</taxon>
    </lineage>
</organism>
<protein>
    <submittedName>
        <fullName evidence="2">Uncharacterized protein</fullName>
    </submittedName>
</protein>
<accession>A0A1D8JDH1</accession>
<dbReference type="EMBL" id="CP017560">
    <property type="protein sequence ID" value="AOV06767.1"/>
    <property type="molecule type" value="Genomic_DNA"/>
</dbReference>
<reference evidence="2 3" key="1">
    <citation type="submission" date="2016-09" db="EMBL/GenBank/DDBJ databases">
        <title>Complete genome sequence of the Lysinibacillus sphaericus LMG 22257, a specie of Bacillus with ureolytic activity that can effectively biodeposit calcium carbonate.</title>
        <authorList>
            <person name="Yan W."/>
        </authorList>
    </citation>
    <scope>NUCLEOTIDE SEQUENCE [LARGE SCALE GENOMIC DNA]</scope>
    <source>
        <strain evidence="2 3">LMG 22257</strain>
    </source>
</reference>
<evidence type="ECO:0000313" key="2">
    <source>
        <dbReference type="EMBL" id="AOV06767.1"/>
    </source>
</evidence>
<dbReference type="Proteomes" id="UP000185746">
    <property type="component" value="Chromosome"/>
</dbReference>
<dbReference type="RefSeq" id="WP_075526887.1">
    <property type="nucleotide sequence ID" value="NZ_CP017560.1"/>
</dbReference>
<evidence type="ECO:0000313" key="3">
    <source>
        <dbReference type="Proteomes" id="UP000185746"/>
    </source>
</evidence>